<evidence type="ECO:0000256" key="1">
    <source>
        <dbReference type="SAM" id="SignalP"/>
    </source>
</evidence>
<name>A0A2N3WSA1_9PSEU</name>
<proteinExistence type="predicted"/>
<sequence>MARARRTLARPSYWEEISMSRLARFAAPAVILAGSLALVAPAAHAAVPHTLAAKCSQSYLPLPDPACTPGATNPDVTQDTIGDTICVPGWTSTIRPPTTYTTPLKKQGIIDYGYSDTSLSSYEEDHFLPLELGGAPKDPKNLWPEPHDGDQNSYTKDSVENAVKKAVCAGQVTLADAQHAMLTNWTTAESVLGIG</sequence>
<accession>A0A2N3WSA1</accession>
<reference evidence="2 3" key="1">
    <citation type="submission" date="2017-12" db="EMBL/GenBank/DDBJ databases">
        <title>Sequencing the genomes of 1000 Actinobacteria strains.</title>
        <authorList>
            <person name="Klenk H.-P."/>
        </authorList>
    </citation>
    <scope>NUCLEOTIDE SEQUENCE [LARGE SCALE GENOMIC DNA]</scope>
    <source>
        <strain evidence="2 3">DSM 45165</strain>
    </source>
</reference>
<feature type="signal peptide" evidence="1">
    <location>
        <begin position="1"/>
        <end position="45"/>
    </location>
</feature>
<evidence type="ECO:0000313" key="3">
    <source>
        <dbReference type="Proteomes" id="UP000233750"/>
    </source>
</evidence>
<dbReference type="Proteomes" id="UP000233750">
    <property type="component" value="Unassembled WGS sequence"/>
</dbReference>
<keyword evidence="1" id="KW-0732">Signal</keyword>
<organism evidence="2 3">
    <name type="scientific">Amycolatopsis echigonensis</name>
    <dbReference type="NCBI Taxonomy" id="2576905"/>
    <lineage>
        <taxon>Bacteria</taxon>
        <taxon>Bacillati</taxon>
        <taxon>Actinomycetota</taxon>
        <taxon>Actinomycetes</taxon>
        <taxon>Pseudonocardiales</taxon>
        <taxon>Pseudonocardiaceae</taxon>
        <taxon>Amycolatopsis</taxon>
    </lineage>
</organism>
<dbReference type="AlphaFoldDB" id="A0A2N3WSA1"/>
<feature type="chain" id="PRO_5014710475" description="HNH endonuclease" evidence="1">
    <location>
        <begin position="46"/>
        <end position="195"/>
    </location>
</feature>
<dbReference type="EMBL" id="PJMY01000003">
    <property type="protein sequence ID" value="PKV96758.1"/>
    <property type="molecule type" value="Genomic_DNA"/>
</dbReference>
<keyword evidence="3" id="KW-1185">Reference proteome</keyword>
<protein>
    <recommendedName>
        <fullName evidence="4">HNH endonuclease</fullName>
    </recommendedName>
</protein>
<gene>
    <name evidence="2" type="ORF">ATK30_7719</name>
</gene>
<evidence type="ECO:0000313" key="2">
    <source>
        <dbReference type="EMBL" id="PKV96758.1"/>
    </source>
</evidence>
<comment type="caution">
    <text evidence="2">The sequence shown here is derived from an EMBL/GenBank/DDBJ whole genome shotgun (WGS) entry which is preliminary data.</text>
</comment>
<evidence type="ECO:0008006" key="4">
    <source>
        <dbReference type="Google" id="ProtNLM"/>
    </source>
</evidence>